<protein>
    <submittedName>
        <fullName evidence="1">Uncharacterized protein</fullName>
    </submittedName>
</protein>
<keyword evidence="2" id="KW-1185">Reference proteome</keyword>
<gene>
    <name evidence="1" type="ORF">PVAP13_6NG185000</name>
</gene>
<accession>A0A8T0QYT4</accession>
<organism evidence="1 2">
    <name type="scientific">Panicum virgatum</name>
    <name type="common">Blackwell switchgrass</name>
    <dbReference type="NCBI Taxonomy" id="38727"/>
    <lineage>
        <taxon>Eukaryota</taxon>
        <taxon>Viridiplantae</taxon>
        <taxon>Streptophyta</taxon>
        <taxon>Embryophyta</taxon>
        <taxon>Tracheophyta</taxon>
        <taxon>Spermatophyta</taxon>
        <taxon>Magnoliopsida</taxon>
        <taxon>Liliopsida</taxon>
        <taxon>Poales</taxon>
        <taxon>Poaceae</taxon>
        <taxon>PACMAD clade</taxon>
        <taxon>Panicoideae</taxon>
        <taxon>Panicodae</taxon>
        <taxon>Paniceae</taxon>
        <taxon>Panicinae</taxon>
        <taxon>Panicum</taxon>
        <taxon>Panicum sect. Hiantes</taxon>
    </lineage>
</organism>
<proteinExistence type="predicted"/>
<name>A0A8T0QYT4_PANVG</name>
<evidence type="ECO:0000313" key="2">
    <source>
        <dbReference type="Proteomes" id="UP000823388"/>
    </source>
</evidence>
<dbReference type="AlphaFoldDB" id="A0A8T0QYT4"/>
<dbReference type="EMBL" id="CM029048">
    <property type="protein sequence ID" value="KAG2578364.1"/>
    <property type="molecule type" value="Genomic_DNA"/>
</dbReference>
<comment type="caution">
    <text evidence="1">The sequence shown here is derived from an EMBL/GenBank/DDBJ whole genome shotgun (WGS) entry which is preliminary data.</text>
</comment>
<reference evidence="1" key="1">
    <citation type="submission" date="2020-05" db="EMBL/GenBank/DDBJ databases">
        <title>WGS assembly of Panicum virgatum.</title>
        <authorList>
            <person name="Lovell J.T."/>
            <person name="Jenkins J."/>
            <person name="Shu S."/>
            <person name="Juenger T.E."/>
            <person name="Schmutz J."/>
        </authorList>
    </citation>
    <scope>NUCLEOTIDE SEQUENCE</scope>
    <source>
        <strain evidence="1">AP13</strain>
    </source>
</reference>
<sequence>METESASSASIRQRGRVKPPLITCPDCRCRRVVELKSKKPWSKCHVFYTCPNHKSDGTRAHFGTGKTVVCST</sequence>
<dbReference type="Proteomes" id="UP000823388">
    <property type="component" value="Chromosome 6N"/>
</dbReference>
<evidence type="ECO:0000313" key="1">
    <source>
        <dbReference type="EMBL" id="KAG2578364.1"/>
    </source>
</evidence>